<reference evidence="6 7" key="1">
    <citation type="journal article" date="2020" name="Cell">
        <title>Large-Scale Comparative Analyses of Tick Genomes Elucidate Their Genetic Diversity and Vector Capacities.</title>
        <authorList>
            <consortium name="Tick Genome and Microbiome Consortium (TIGMIC)"/>
            <person name="Jia N."/>
            <person name="Wang J."/>
            <person name="Shi W."/>
            <person name="Du L."/>
            <person name="Sun Y."/>
            <person name="Zhan W."/>
            <person name="Jiang J.F."/>
            <person name="Wang Q."/>
            <person name="Zhang B."/>
            <person name="Ji P."/>
            <person name="Bell-Sakyi L."/>
            <person name="Cui X.M."/>
            <person name="Yuan T.T."/>
            <person name="Jiang B.G."/>
            <person name="Yang W.F."/>
            <person name="Lam T.T."/>
            <person name="Chang Q.C."/>
            <person name="Ding S.J."/>
            <person name="Wang X.J."/>
            <person name="Zhu J.G."/>
            <person name="Ruan X.D."/>
            <person name="Zhao L."/>
            <person name="Wei J.T."/>
            <person name="Ye R.Z."/>
            <person name="Que T.C."/>
            <person name="Du C.H."/>
            <person name="Zhou Y.H."/>
            <person name="Cheng J.X."/>
            <person name="Dai P.F."/>
            <person name="Guo W.B."/>
            <person name="Han X.H."/>
            <person name="Huang E.J."/>
            <person name="Li L.F."/>
            <person name="Wei W."/>
            <person name="Gao Y.C."/>
            <person name="Liu J.Z."/>
            <person name="Shao H.Z."/>
            <person name="Wang X."/>
            <person name="Wang C.C."/>
            <person name="Yang T.C."/>
            <person name="Huo Q.B."/>
            <person name="Li W."/>
            <person name="Chen H.Y."/>
            <person name="Chen S.E."/>
            <person name="Zhou L.G."/>
            <person name="Ni X.B."/>
            <person name="Tian J.H."/>
            <person name="Sheng Y."/>
            <person name="Liu T."/>
            <person name="Pan Y.S."/>
            <person name="Xia L.Y."/>
            <person name="Li J."/>
            <person name="Zhao F."/>
            <person name="Cao W.C."/>
        </authorList>
    </citation>
    <scope>NUCLEOTIDE SEQUENCE [LARGE SCALE GENOMIC DNA]</scope>
    <source>
        <strain evidence="6">HaeL-2018</strain>
    </source>
</reference>
<dbReference type="OMA" id="SSCEIIY"/>
<dbReference type="VEuPathDB" id="VectorBase:HLOH_059337"/>
<gene>
    <name evidence="6" type="ORF">HPB48_016510</name>
</gene>
<feature type="signal peptide" evidence="4">
    <location>
        <begin position="1"/>
        <end position="21"/>
    </location>
</feature>
<evidence type="ECO:0000256" key="1">
    <source>
        <dbReference type="ARBA" id="ARBA00022737"/>
    </source>
</evidence>
<proteinExistence type="predicted"/>
<feature type="domain" description="DUF1736" evidence="5">
    <location>
        <begin position="18"/>
        <end position="90"/>
    </location>
</feature>
<dbReference type="Pfam" id="PF08409">
    <property type="entry name" value="TMTC_DUF1736"/>
    <property type="match status" value="1"/>
</dbReference>
<protein>
    <recommendedName>
        <fullName evidence="5">DUF1736 domain-containing protein</fullName>
    </recommendedName>
</protein>
<evidence type="ECO:0000259" key="5">
    <source>
        <dbReference type="Pfam" id="PF08409"/>
    </source>
</evidence>
<sequence>MRSQFALLLSFRVWMLHGSLPQFSDMDNPASFSPDFMTRLLTYSYLCAFNAWLLVCPSKLSYDWQMGTIPLLESPLDTRNLATLALFAALAAVTWRALPDHSQDHVKYSKDV</sequence>
<dbReference type="EMBL" id="JABSTR010000011">
    <property type="protein sequence ID" value="KAH9382063.1"/>
    <property type="molecule type" value="Genomic_DNA"/>
</dbReference>
<evidence type="ECO:0000313" key="6">
    <source>
        <dbReference type="EMBL" id="KAH9382063.1"/>
    </source>
</evidence>
<dbReference type="InterPro" id="IPR052943">
    <property type="entry name" value="TMTC_O-mannosyl-trnsfr"/>
</dbReference>
<feature type="chain" id="PRO_5039898145" description="DUF1736 domain-containing protein" evidence="4">
    <location>
        <begin position="22"/>
        <end position="112"/>
    </location>
</feature>
<comment type="caution">
    <text evidence="6">The sequence shown here is derived from an EMBL/GenBank/DDBJ whole genome shotgun (WGS) entry which is preliminary data.</text>
</comment>
<dbReference type="InterPro" id="IPR013618">
    <property type="entry name" value="TMTC_DUF1736"/>
</dbReference>
<keyword evidence="3" id="KW-0472">Membrane</keyword>
<evidence type="ECO:0000256" key="3">
    <source>
        <dbReference type="ARBA" id="ARBA00023136"/>
    </source>
</evidence>
<dbReference type="PANTHER" id="PTHR44809">
    <property type="match status" value="1"/>
</dbReference>
<dbReference type="Proteomes" id="UP000821853">
    <property type="component" value="Chromosome 9"/>
</dbReference>
<dbReference type="AlphaFoldDB" id="A0A9J6H5J1"/>
<keyword evidence="2" id="KW-0802">TPR repeat</keyword>
<keyword evidence="1" id="KW-0677">Repeat</keyword>
<accession>A0A9J6H5J1</accession>
<evidence type="ECO:0000256" key="4">
    <source>
        <dbReference type="SAM" id="SignalP"/>
    </source>
</evidence>
<keyword evidence="4" id="KW-0732">Signal</keyword>
<organism evidence="6 7">
    <name type="scientific">Haemaphysalis longicornis</name>
    <name type="common">Bush tick</name>
    <dbReference type="NCBI Taxonomy" id="44386"/>
    <lineage>
        <taxon>Eukaryota</taxon>
        <taxon>Metazoa</taxon>
        <taxon>Ecdysozoa</taxon>
        <taxon>Arthropoda</taxon>
        <taxon>Chelicerata</taxon>
        <taxon>Arachnida</taxon>
        <taxon>Acari</taxon>
        <taxon>Parasitiformes</taxon>
        <taxon>Ixodida</taxon>
        <taxon>Ixodoidea</taxon>
        <taxon>Ixodidae</taxon>
        <taxon>Haemaphysalinae</taxon>
        <taxon>Haemaphysalis</taxon>
    </lineage>
</organism>
<name>A0A9J6H5J1_HAELO</name>
<evidence type="ECO:0000313" key="7">
    <source>
        <dbReference type="Proteomes" id="UP000821853"/>
    </source>
</evidence>
<dbReference type="PANTHER" id="PTHR44809:SF1">
    <property type="entry name" value="PROTEIN O-MANNOSYL-TRANSFERASE TMTC1"/>
    <property type="match status" value="1"/>
</dbReference>
<dbReference type="OrthoDB" id="6430135at2759"/>
<keyword evidence="7" id="KW-1185">Reference proteome</keyword>
<evidence type="ECO:0000256" key="2">
    <source>
        <dbReference type="ARBA" id="ARBA00022803"/>
    </source>
</evidence>